<reference evidence="2 3" key="1">
    <citation type="submission" date="2019-03" db="EMBL/GenBank/DDBJ databases">
        <title>Ramlibacter rhizophilus CCTCC AB2015357, whole genome shotgun sequence.</title>
        <authorList>
            <person name="Zhang X."/>
            <person name="Feng G."/>
            <person name="Zhu H."/>
        </authorList>
    </citation>
    <scope>NUCLEOTIDE SEQUENCE [LARGE SCALE GENOMIC DNA]</scope>
    <source>
        <strain evidence="2 3">CCTCC AB2015357</strain>
    </source>
</reference>
<accession>A0A4Z0BGN5</accession>
<evidence type="ECO:0000313" key="2">
    <source>
        <dbReference type="EMBL" id="TFY98475.1"/>
    </source>
</evidence>
<gene>
    <name evidence="2" type="ORF">EZ242_13095</name>
</gene>
<dbReference type="OrthoDB" id="8911110at2"/>
<protein>
    <submittedName>
        <fullName evidence="2">Uncharacterized protein</fullName>
    </submittedName>
</protein>
<dbReference type="EMBL" id="SMLL01000005">
    <property type="protein sequence ID" value="TFY98475.1"/>
    <property type="molecule type" value="Genomic_DNA"/>
</dbReference>
<keyword evidence="1" id="KW-1133">Transmembrane helix</keyword>
<keyword evidence="1" id="KW-0472">Membrane</keyword>
<name>A0A4Z0BGN5_9BURK</name>
<feature type="transmembrane region" description="Helical" evidence="1">
    <location>
        <begin position="74"/>
        <end position="92"/>
    </location>
</feature>
<keyword evidence="3" id="KW-1185">Reference proteome</keyword>
<dbReference type="AlphaFoldDB" id="A0A4Z0BGN5"/>
<proteinExistence type="predicted"/>
<keyword evidence="1" id="KW-0812">Transmembrane</keyword>
<sequence length="110" mass="11801">MSWLKIQIAAAPKLALLAGQSLFALGGFLIVSGLIGRVTTTAINSSRSLSKLPALTGLREAFPTYALWWVPESLLGYALPGLLAIGGIYVGQPAKQLLQARRTALNKRRR</sequence>
<evidence type="ECO:0000313" key="3">
    <source>
        <dbReference type="Proteomes" id="UP000297564"/>
    </source>
</evidence>
<dbReference type="Proteomes" id="UP000297564">
    <property type="component" value="Unassembled WGS sequence"/>
</dbReference>
<evidence type="ECO:0000256" key="1">
    <source>
        <dbReference type="SAM" id="Phobius"/>
    </source>
</evidence>
<dbReference type="RefSeq" id="WP_135285626.1">
    <property type="nucleotide sequence ID" value="NZ_SMLL01000005.1"/>
</dbReference>
<comment type="caution">
    <text evidence="2">The sequence shown here is derived from an EMBL/GenBank/DDBJ whole genome shotgun (WGS) entry which is preliminary data.</text>
</comment>
<organism evidence="2 3">
    <name type="scientific">Ramlibacter rhizophilus</name>
    <dbReference type="NCBI Taxonomy" id="1781167"/>
    <lineage>
        <taxon>Bacteria</taxon>
        <taxon>Pseudomonadati</taxon>
        <taxon>Pseudomonadota</taxon>
        <taxon>Betaproteobacteria</taxon>
        <taxon>Burkholderiales</taxon>
        <taxon>Comamonadaceae</taxon>
        <taxon>Ramlibacter</taxon>
    </lineage>
</organism>